<evidence type="ECO:0000313" key="1">
    <source>
        <dbReference type="EMBL" id="KAK4805622.1"/>
    </source>
</evidence>
<dbReference type="Proteomes" id="UP001333110">
    <property type="component" value="Unassembled WGS sequence"/>
</dbReference>
<gene>
    <name evidence="1" type="ORF">QYF61_022380</name>
</gene>
<evidence type="ECO:0000313" key="2">
    <source>
        <dbReference type="Proteomes" id="UP001333110"/>
    </source>
</evidence>
<dbReference type="AlphaFoldDB" id="A0AAN7RIV2"/>
<sequence length="161" mass="19015">MTKGLENLSCEERPKELGLFSLENRRLGGHLITVSQYLKGGYKEDGGSLITRSHMEKTRASEYKLHRERFRLDIRNTFFTVRTIIHWNNLPRDVVESPLMEVFKMRLDKVLDKGRKYNERLMGRDKDKEITQQLPSRAKRSRLGEINVIYCQLTTEQDNEK</sequence>
<accession>A0AAN7RIV2</accession>
<reference evidence="1 2" key="1">
    <citation type="journal article" date="2023" name="J. Hered.">
        <title>Chromosome-level genome of the wood stork (Mycteria americana) provides insight into avian chromosome evolution.</title>
        <authorList>
            <person name="Flamio R. Jr."/>
            <person name="Ramstad K.M."/>
        </authorList>
    </citation>
    <scope>NUCLEOTIDE SEQUENCE [LARGE SCALE GENOMIC DNA]</scope>
    <source>
        <strain evidence="1">JAX WOST 10</strain>
    </source>
</reference>
<keyword evidence="2" id="KW-1185">Reference proteome</keyword>
<protein>
    <submittedName>
        <fullName evidence="1">Uncharacterized protein</fullName>
    </submittedName>
</protein>
<organism evidence="1 2">
    <name type="scientific">Mycteria americana</name>
    <name type="common">Wood stork</name>
    <dbReference type="NCBI Taxonomy" id="33587"/>
    <lineage>
        <taxon>Eukaryota</taxon>
        <taxon>Metazoa</taxon>
        <taxon>Chordata</taxon>
        <taxon>Craniata</taxon>
        <taxon>Vertebrata</taxon>
        <taxon>Euteleostomi</taxon>
        <taxon>Archelosauria</taxon>
        <taxon>Archosauria</taxon>
        <taxon>Dinosauria</taxon>
        <taxon>Saurischia</taxon>
        <taxon>Theropoda</taxon>
        <taxon>Coelurosauria</taxon>
        <taxon>Aves</taxon>
        <taxon>Neognathae</taxon>
        <taxon>Neoaves</taxon>
        <taxon>Aequornithes</taxon>
        <taxon>Ciconiiformes</taxon>
        <taxon>Ciconiidae</taxon>
        <taxon>Mycteria</taxon>
    </lineage>
</organism>
<dbReference type="EMBL" id="JAUNZN010000066">
    <property type="protein sequence ID" value="KAK4805622.1"/>
    <property type="molecule type" value="Genomic_DNA"/>
</dbReference>
<proteinExistence type="predicted"/>
<comment type="caution">
    <text evidence="1">The sequence shown here is derived from an EMBL/GenBank/DDBJ whole genome shotgun (WGS) entry which is preliminary data.</text>
</comment>
<name>A0AAN7RIV2_MYCAM</name>